<proteinExistence type="predicted"/>
<protein>
    <submittedName>
        <fullName evidence="1">Uncharacterized protein</fullName>
    </submittedName>
</protein>
<reference evidence="1 2" key="1">
    <citation type="submission" date="2017-10" db="EMBL/GenBank/DDBJ databases">
        <title>Two draft genome sequences of Pusillimonas sp. strains isolated from a nitrate- and radionuclide-contaminated groundwater in Russia.</title>
        <authorList>
            <person name="Grouzdev D.S."/>
            <person name="Tourova T.P."/>
            <person name="Goeva M.A."/>
            <person name="Babich T.L."/>
            <person name="Sokolova D.S."/>
            <person name="Abdullin R."/>
            <person name="Poltaraus A.B."/>
            <person name="Toshchakov S.V."/>
            <person name="Nazina T.N."/>
        </authorList>
    </citation>
    <scope>NUCLEOTIDE SEQUENCE [LARGE SCALE GENOMIC DNA]</scope>
    <source>
        <strain evidence="1 2">JR1/69-3-13</strain>
    </source>
</reference>
<comment type="caution">
    <text evidence="1">The sequence shown here is derived from an EMBL/GenBank/DDBJ whole genome shotgun (WGS) entry which is preliminary data.</text>
</comment>
<evidence type="ECO:0000313" key="2">
    <source>
        <dbReference type="Proteomes" id="UP000234190"/>
    </source>
</evidence>
<sequence>MSKPFTFGTLRTSLCIDEQWVITVANAIARALEASTTLETWVSASSADAKFPAFNPVQLPRQSMSIVA</sequence>
<dbReference type="OrthoDB" id="8687574at2"/>
<dbReference type="Proteomes" id="UP000234190">
    <property type="component" value="Unassembled WGS sequence"/>
</dbReference>
<name>A0A2N4TYU7_9BURK</name>
<dbReference type="AlphaFoldDB" id="A0A2N4TYU7"/>
<evidence type="ECO:0000313" key="1">
    <source>
        <dbReference type="EMBL" id="PLC47941.1"/>
    </source>
</evidence>
<accession>A0A2N4TYU7</accession>
<dbReference type="EMBL" id="PDNW01000037">
    <property type="protein sequence ID" value="PLC47941.1"/>
    <property type="molecule type" value="Genomic_DNA"/>
</dbReference>
<gene>
    <name evidence="1" type="ORF">CR159_20860</name>
</gene>
<dbReference type="RefSeq" id="WP_143705498.1">
    <property type="nucleotide sequence ID" value="NZ_PDNW01000037.1"/>
</dbReference>
<keyword evidence="2" id="KW-1185">Reference proteome</keyword>
<organism evidence="1 2">
    <name type="scientific">Pollutimonas subterranea</name>
    <dbReference type="NCBI Taxonomy" id="2045210"/>
    <lineage>
        <taxon>Bacteria</taxon>
        <taxon>Pseudomonadati</taxon>
        <taxon>Pseudomonadota</taxon>
        <taxon>Betaproteobacteria</taxon>
        <taxon>Burkholderiales</taxon>
        <taxon>Alcaligenaceae</taxon>
        <taxon>Pollutimonas</taxon>
    </lineage>
</organism>